<dbReference type="InterPro" id="IPR050616">
    <property type="entry name" value="CPA3_Na-H_Antiporter_A"/>
</dbReference>
<accession>A0ABT1JN84</accession>
<feature type="region of interest" description="Disordered" evidence="10">
    <location>
        <begin position="916"/>
        <end position="940"/>
    </location>
</feature>
<feature type="compositionally biased region" description="Low complexity" evidence="10">
    <location>
        <begin position="922"/>
        <end position="934"/>
    </location>
</feature>
<keyword evidence="8 11" id="KW-0472">Membrane</keyword>
<keyword evidence="3" id="KW-0050">Antiport</keyword>
<keyword evidence="18" id="KW-1185">Reference proteome</keyword>
<evidence type="ECO:0000256" key="4">
    <source>
        <dbReference type="ARBA" id="ARBA00022475"/>
    </source>
</evidence>
<evidence type="ECO:0000313" key="17">
    <source>
        <dbReference type="EMBL" id="MCP2333990.1"/>
    </source>
</evidence>
<feature type="transmembrane region" description="Helical" evidence="11">
    <location>
        <begin position="109"/>
        <end position="126"/>
    </location>
</feature>
<keyword evidence="6 11" id="KW-1133">Transmembrane helix</keyword>
<dbReference type="PANTHER" id="PTHR43373:SF1">
    <property type="entry name" value="NA(+)_H(+) ANTIPORTER SUBUNIT A"/>
    <property type="match status" value="1"/>
</dbReference>
<feature type="domain" description="MrpA C-terminal/MbhE" evidence="16">
    <location>
        <begin position="675"/>
        <end position="754"/>
    </location>
</feature>
<feature type="transmembrane region" description="Helical" evidence="11">
    <location>
        <begin position="201"/>
        <end position="217"/>
    </location>
</feature>
<evidence type="ECO:0000256" key="7">
    <source>
        <dbReference type="ARBA" id="ARBA00023065"/>
    </source>
</evidence>
<feature type="transmembrane region" description="Helical" evidence="11">
    <location>
        <begin position="677"/>
        <end position="695"/>
    </location>
</feature>
<keyword evidence="5 9" id="KW-0812">Transmembrane</keyword>
<dbReference type="Pfam" id="PF13244">
    <property type="entry name" value="MbhD"/>
    <property type="match status" value="1"/>
</dbReference>
<evidence type="ECO:0000256" key="2">
    <source>
        <dbReference type="ARBA" id="ARBA00022448"/>
    </source>
</evidence>
<feature type="transmembrane region" description="Helical" evidence="11">
    <location>
        <begin position="238"/>
        <end position="256"/>
    </location>
</feature>
<evidence type="ECO:0000256" key="11">
    <source>
        <dbReference type="SAM" id="Phobius"/>
    </source>
</evidence>
<keyword evidence="4" id="KW-1003">Cell membrane</keyword>
<dbReference type="PANTHER" id="PTHR43373">
    <property type="entry name" value="NA(+)/H(+) ANTIPORTER SUBUNIT"/>
    <property type="match status" value="1"/>
</dbReference>
<evidence type="ECO:0000259" key="14">
    <source>
        <dbReference type="Pfam" id="PF04039"/>
    </source>
</evidence>
<feature type="transmembrane region" description="Helical" evidence="11">
    <location>
        <begin position="885"/>
        <end position="909"/>
    </location>
</feature>
<feature type="transmembrane region" description="Helical" evidence="11">
    <location>
        <begin position="595"/>
        <end position="612"/>
    </location>
</feature>
<keyword evidence="7" id="KW-0406">Ion transport</keyword>
<dbReference type="EMBL" id="AUBJ02000001">
    <property type="protein sequence ID" value="MCP2333990.1"/>
    <property type="molecule type" value="Genomic_DNA"/>
</dbReference>
<dbReference type="InterPro" id="IPR025383">
    <property type="entry name" value="MrpA_C/MbhD"/>
</dbReference>
<dbReference type="Pfam" id="PF04039">
    <property type="entry name" value="MnhB"/>
    <property type="match status" value="1"/>
</dbReference>
<dbReference type="RefSeq" id="WP_026418650.1">
    <property type="nucleotide sequence ID" value="NZ_AUBJ02000001.1"/>
</dbReference>
<dbReference type="InterPro" id="IPR001750">
    <property type="entry name" value="ND/Mrp_TM"/>
</dbReference>
<comment type="subcellular location">
    <subcellularLocation>
        <location evidence="1">Cell membrane</location>
        <topology evidence="1">Multi-pass membrane protein</topology>
    </subcellularLocation>
    <subcellularLocation>
        <location evidence="9">Membrane</location>
        <topology evidence="9">Multi-pass membrane protein</topology>
    </subcellularLocation>
</comment>
<comment type="caution">
    <text evidence="17">The sequence shown here is derived from an EMBL/GenBank/DDBJ whole genome shotgun (WGS) entry which is preliminary data.</text>
</comment>
<feature type="domain" description="NADH:quinone oxidoreductase/Mrp antiporter transmembrane" evidence="12">
    <location>
        <begin position="126"/>
        <end position="398"/>
    </location>
</feature>
<feature type="transmembrane region" description="Helical" evidence="11">
    <location>
        <begin position="563"/>
        <end position="583"/>
    </location>
</feature>
<evidence type="ECO:0000259" key="13">
    <source>
        <dbReference type="Pfam" id="PF00662"/>
    </source>
</evidence>
<feature type="transmembrane region" description="Helical" evidence="11">
    <location>
        <begin position="296"/>
        <end position="314"/>
    </location>
</feature>
<feature type="transmembrane region" description="Helical" evidence="11">
    <location>
        <begin position="845"/>
        <end position="865"/>
    </location>
</feature>
<dbReference type="Pfam" id="PF00361">
    <property type="entry name" value="Proton_antipo_M"/>
    <property type="match status" value="1"/>
</dbReference>
<feature type="transmembrane region" description="Helical" evidence="11">
    <location>
        <begin position="161"/>
        <end position="181"/>
    </location>
</feature>
<evidence type="ECO:0000256" key="1">
    <source>
        <dbReference type="ARBA" id="ARBA00004651"/>
    </source>
</evidence>
<evidence type="ECO:0000256" key="9">
    <source>
        <dbReference type="RuleBase" id="RU000320"/>
    </source>
</evidence>
<feature type="transmembrane region" description="Helical" evidence="11">
    <location>
        <begin position="404"/>
        <end position="425"/>
    </location>
</feature>
<feature type="domain" description="Na+/H+ antiporter MnhB subunit-related protein" evidence="14">
    <location>
        <begin position="786"/>
        <end position="907"/>
    </location>
</feature>
<evidence type="ECO:0000313" key="18">
    <source>
        <dbReference type="Proteomes" id="UP000791080"/>
    </source>
</evidence>
<dbReference type="InterPro" id="IPR001516">
    <property type="entry name" value="Proton_antipo_N"/>
</dbReference>
<feature type="transmembrane region" description="Helical" evidence="11">
    <location>
        <begin position="816"/>
        <end position="833"/>
    </location>
</feature>
<feature type="transmembrane region" description="Helical" evidence="11">
    <location>
        <begin position="740"/>
        <end position="760"/>
    </location>
</feature>
<evidence type="ECO:0000259" key="12">
    <source>
        <dbReference type="Pfam" id="PF00361"/>
    </source>
</evidence>
<dbReference type="InterPro" id="IPR007182">
    <property type="entry name" value="MnhB"/>
</dbReference>
<feature type="transmembrane region" description="Helical" evidence="11">
    <location>
        <begin position="78"/>
        <end position="97"/>
    </location>
</feature>
<gene>
    <name evidence="17" type="ORF">G443_004260</name>
</gene>
<feature type="transmembrane region" description="Helical" evidence="11">
    <location>
        <begin position="792"/>
        <end position="810"/>
    </location>
</feature>
<evidence type="ECO:0000256" key="10">
    <source>
        <dbReference type="SAM" id="MobiDB-lite"/>
    </source>
</evidence>
<evidence type="ECO:0000259" key="16">
    <source>
        <dbReference type="Pfam" id="PF20501"/>
    </source>
</evidence>
<organism evidence="17 18">
    <name type="scientific">Actinoalloteichus caeruleus DSM 43889</name>
    <dbReference type="NCBI Taxonomy" id="1120930"/>
    <lineage>
        <taxon>Bacteria</taxon>
        <taxon>Bacillati</taxon>
        <taxon>Actinomycetota</taxon>
        <taxon>Actinomycetes</taxon>
        <taxon>Pseudonocardiales</taxon>
        <taxon>Pseudonocardiaceae</taxon>
        <taxon>Actinoalloteichus</taxon>
        <taxon>Actinoalloteichus cyanogriseus</taxon>
    </lineage>
</organism>
<feature type="transmembrane region" description="Helical" evidence="11">
    <location>
        <begin position="268"/>
        <end position="289"/>
    </location>
</feature>
<feature type="transmembrane region" description="Helical" evidence="11">
    <location>
        <begin position="365"/>
        <end position="384"/>
    </location>
</feature>
<feature type="transmembrane region" description="Helical" evidence="11">
    <location>
        <begin position="647"/>
        <end position="665"/>
    </location>
</feature>
<evidence type="ECO:0000256" key="6">
    <source>
        <dbReference type="ARBA" id="ARBA00022989"/>
    </source>
</evidence>
<dbReference type="Pfam" id="PF00662">
    <property type="entry name" value="Proton_antipo_N"/>
    <property type="match status" value="1"/>
</dbReference>
<evidence type="ECO:0000256" key="8">
    <source>
        <dbReference type="ARBA" id="ARBA00023136"/>
    </source>
</evidence>
<feature type="transmembrane region" description="Helical" evidence="11">
    <location>
        <begin position="320"/>
        <end position="344"/>
    </location>
</feature>
<evidence type="ECO:0000256" key="3">
    <source>
        <dbReference type="ARBA" id="ARBA00022449"/>
    </source>
</evidence>
<dbReference type="InterPro" id="IPR046806">
    <property type="entry name" value="MrpA_C/MbhE"/>
</dbReference>
<dbReference type="Proteomes" id="UP000791080">
    <property type="component" value="Unassembled WGS sequence"/>
</dbReference>
<dbReference type="NCBIfam" id="NF009290">
    <property type="entry name" value="PRK12650.1"/>
    <property type="match status" value="1"/>
</dbReference>
<proteinExistence type="predicted"/>
<dbReference type="PRINTS" id="PR01434">
    <property type="entry name" value="NADHDHGNASE5"/>
</dbReference>
<feature type="transmembrane region" description="Helical" evidence="11">
    <location>
        <begin position="489"/>
        <end position="514"/>
    </location>
</feature>
<evidence type="ECO:0000256" key="5">
    <source>
        <dbReference type="ARBA" id="ARBA00022692"/>
    </source>
</evidence>
<keyword evidence="2" id="KW-0813">Transport</keyword>
<feature type="transmembrane region" description="Helical" evidence="11">
    <location>
        <begin position="617"/>
        <end position="635"/>
    </location>
</feature>
<feature type="domain" description="NADH-Ubiquinone oxidoreductase (complex I) chain 5 N-terminal" evidence="13">
    <location>
        <begin position="63"/>
        <end position="104"/>
    </location>
</feature>
<evidence type="ECO:0000259" key="15">
    <source>
        <dbReference type="Pfam" id="PF13244"/>
    </source>
</evidence>
<sequence length="940" mass="98127">MVLPLVLAALTALALAAPLLDRFLGRSTGWPLAAAFLGLAALVATRAPEVLSGAGAPSFDAPWMPAVGVGFHLRLDGLALLFVSLVLVVGALVMAYSASYFSHGRHGDFYLLMTLFAAAMFGLVLADDVVLLFVFWEITTICSFFLIGRSGLSASRPAVRTLILTAAGGLALLTAVVLMWVTTGTTRLSVILEHSAWTDDPAFATAVAVLVILAAFTKSAQFPFHYWLPDAMAASTPVSAYLHAAAMVKAGIYLLMRFSPALADHAVWQTALIGFGLVTAVLGALFALQRHDLKELLAYSTVSQLGFLVAIIGVGTPAAMAAATAHTLAHALFKATLFMLVGVVDREAGSRDIRKLTGLRRVMPVTATLTGLAALSMAGVPPLLGFVSKESMFGAFLDAPGPGWVGPVVGGVAVVGAILTFAYSFRLVYGAFGGPTEQSHLREPKAAFLFPAAVASVAGLVLGLVVPLLNPLVDRVVTDTWGLVHDSDLALWHGFSTALGMSVVVLGAGTVLFLRRAWLDRVLDRSLFPVRGTEVFERLYRGTIALGARVGDLTRSDSPAQHLAMPFVLLAVLASVALSAGLAVGDFPAPVSRPMDWVLVALIAASVLGAVVARSRLAALGSIGVGGFTVALWFFTLGAPDVGLTQLLVEVLTVVVAVLVLRRLPRSFHPTGRVRRAAAAVLAIVAGGVAALATYTMTGRRELSPAADYFLTEAENETGGTNVVNTILVDFRALDTLGELTVLGIAGLVIVAVLNANGLLPNRQPTAIHRFAGSPIDSPTDATILFRTVGRWLAPLVILLSAYLLLRGHYEPGGGFISALVGGAGFALAYLSAPSSDRAPIRWPYIALIASGVGVAVLTGVAGYLEGSFLRPVHLDIPLPWGGEYHFTSALVFDVGVYLAVIGVVVTALNRLGGDSGPPGGMPRSRGASRSGRSAGKETR</sequence>
<protein>
    <submittedName>
        <fullName evidence="17">Multicomponent Na+:H+ antiporter subunit A</fullName>
    </submittedName>
</protein>
<dbReference type="Pfam" id="PF20501">
    <property type="entry name" value="MbhE"/>
    <property type="match status" value="1"/>
</dbReference>
<feature type="transmembrane region" description="Helical" evidence="11">
    <location>
        <begin position="132"/>
        <end position="149"/>
    </location>
</feature>
<reference evidence="17 18" key="1">
    <citation type="submission" date="2022-06" db="EMBL/GenBank/DDBJ databases">
        <title>Genomic Encyclopedia of Type Strains, Phase I: the one thousand microbial genomes (KMG-I) project.</title>
        <authorList>
            <person name="Kyrpides N."/>
        </authorList>
    </citation>
    <scope>NUCLEOTIDE SEQUENCE [LARGE SCALE GENOMIC DNA]</scope>
    <source>
        <strain evidence="17 18">DSM 43889</strain>
    </source>
</reference>
<feature type="domain" description="MrpA C-terminal/MbhD" evidence="15">
    <location>
        <begin position="601"/>
        <end position="666"/>
    </location>
</feature>
<feature type="transmembrane region" description="Helical" evidence="11">
    <location>
        <begin position="446"/>
        <end position="469"/>
    </location>
</feature>
<name>A0ABT1JN84_ACTCY</name>